<proteinExistence type="predicted"/>
<feature type="transmembrane region" description="Helical" evidence="2">
    <location>
        <begin position="133"/>
        <end position="154"/>
    </location>
</feature>
<reference evidence="3" key="1">
    <citation type="journal article" date="2023" name="Mol. Phylogenet. Evol.">
        <title>Genome-scale phylogeny and comparative genomics of the fungal order Sordariales.</title>
        <authorList>
            <person name="Hensen N."/>
            <person name="Bonometti L."/>
            <person name="Westerberg I."/>
            <person name="Brannstrom I.O."/>
            <person name="Guillou S."/>
            <person name="Cros-Aarteil S."/>
            <person name="Calhoun S."/>
            <person name="Haridas S."/>
            <person name="Kuo A."/>
            <person name="Mondo S."/>
            <person name="Pangilinan J."/>
            <person name="Riley R."/>
            <person name="LaButti K."/>
            <person name="Andreopoulos B."/>
            <person name="Lipzen A."/>
            <person name="Chen C."/>
            <person name="Yan M."/>
            <person name="Daum C."/>
            <person name="Ng V."/>
            <person name="Clum A."/>
            <person name="Steindorff A."/>
            <person name="Ohm R.A."/>
            <person name="Martin F."/>
            <person name="Silar P."/>
            <person name="Natvig D.O."/>
            <person name="Lalanne C."/>
            <person name="Gautier V."/>
            <person name="Ament-Velasquez S.L."/>
            <person name="Kruys A."/>
            <person name="Hutchinson M.I."/>
            <person name="Powell A.J."/>
            <person name="Barry K."/>
            <person name="Miller A.N."/>
            <person name="Grigoriev I.V."/>
            <person name="Debuchy R."/>
            <person name="Gladieux P."/>
            <person name="Hiltunen Thoren M."/>
            <person name="Johannesson H."/>
        </authorList>
    </citation>
    <scope>NUCLEOTIDE SEQUENCE</scope>
    <source>
        <strain evidence="3">CBS 168.71</strain>
    </source>
</reference>
<sequence>MMPQEKESVPSSPSTGGVLESQDHKLPNTQPSTRSRAWRHLNENVCASTLAEIELLILTFCIGLQDAVSFPDFHCFASNQTGNTVFLVLAIVLPEADGDMFYTANIGIALGFFLAAAWLTGQLGHIVGARRRCWLVLCNLLQTALVFAAAALQYVNRSPTTGRLDLDGARAPSTLWAIGLLATAAGSQVVQARSLRMTEITTAMATAAWVDLMIDPALYARSNRGRNRRIGFLAALVLGTLAGAFIFRKVGSPAALVVSGAGKLLVTVMYLFNPADKPKVENPEDSA</sequence>
<protein>
    <recommendedName>
        <fullName evidence="5">DUF1275 domain protein</fullName>
    </recommendedName>
</protein>
<dbReference type="AlphaFoldDB" id="A0AAE0HQQ1"/>
<evidence type="ECO:0000313" key="3">
    <source>
        <dbReference type="EMBL" id="KAK3300983.1"/>
    </source>
</evidence>
<dbReference type="PANTHER" id="PTHR37488">
    <property type="entry name" value="DUF1275 DOMAIN-CONTAINING PROTEIN"/>
    <property type="match status" value="1"/>
</dbReference>
<evidence type="ECO:0008006" key="5">
    <source>
        <dbReference type="Google" id="ProtNLM"/>
    </source>
</evidence>
<organism evidence="3 4">
    <name type="scientific">Chaetomium fimeti</name>
    <dbReference type="NCBI Taxonomy" id="1854472"/>
    <lineage>
        <taxon>Eukaryota</taxon>
        <taxon>Fungi</taxon>
        <taxon>Dikarya</taxon>
        <taxon>Ascomycota</taxon>
        <taxon>Pezizomycotina</taxon>
        <taxon>Sordariomycetes</taxon>
        <taxon>Sordariomycetidae</taxon>
        <taxon>Sordariales</taxon>
        <taxon>Chaetomiaceae</taxon>
        <taxon>Chaetomium</taxon>
    </lineage>
</organism>
<dbReference type="RefSeq" id="XP_062664497.1">
    <property type="nucleotide sequence ID" value="XM_062800031.1"/>
</dbReference>
<dbReference type="Proteomes" id="UP001278766">
    <property type="component" value="Unassembled WGS sequence"/>
</dbReference>
<dbReference type="EMBL" id="JAUEPN010000001">
    <property type="protein sequence ID" value="KAK3300983.1"/>
    <property type="molecule type" value="Genomic_DNA"/>
</dbReference>
<feature type="transmembrane region" description="Helical" evidence="2">
    <location>
        <begin position="230"/>
        <end position="247"/>
    </location>
</feature>
<name>A0AAE0HQQ1_9PEZI</name>
<feature type="transmembrane region" description="Helical" evidence="2">
    <location>
        <begin position="100"/>
        <end position="121"/>
    </location>
</feature>
<keyword evidence="2" id="KW-0472">Membrane</keyword>
<feature type="transmembrane region" description="Helical" evidence="2">
    <location>
        <begin position="174"/>
        <end position="190"/>
    </location>
</feature>
<keyword evidence="4" id="KW-1185">Reference proteome</keyword>
<accession>A0AAE0HQQ1</accession>
<dbReference type="GeneID" id="87836979"/>
<feature type="region of interest" description="Disordered" evidence="1">
    <location>
        <begin position="1"/>
        <end position="34"/>
    </location>
</feature>
<dbReference type="PANTHER" id="PTHR37488:SF2">
    <property type="entry name" value="DUF1275 DOMAIN-CONTAINING PROTEIN"/>
    <property type="match status" value="1"/>
</dbReference>
<gene>
    <name evidence="3" type="ORF">B0H64DRAFT_28539</name>
</gene>
<keyword evidence="2" id="KW-0812">Transmembrane</keyword>
<feature type="transmembrane region" description="Helical" evidence="2">
    <location>
        <begin position="253"/>
        <end position="272"/>
    </location>
</feature>
<keyword evidence="2" id="KW-1133">Transmembrane helix</keyword>
<evidence type="ECO:0000313" key="4">
    <source>
        <dbReference type="Proteomes" id="UP001278766"/>
    </source>
</evidence>
<reference evidence="3" key="2">
    <citation type="submission" date="2023-06" db="EMBL/GenBank/DDBJ databases">
        <authorList>
            <consortium name="Lawrence Berkeley National Laboratory"/>
            <person name="Haridas S."/>
            <person name="Hensen N."/>
            <person name="Bonometti L."/>
            <person name="Westerberg I."/>
            <person name="Brannstrom I.O."/>
            <person name="Guillou S."/>
            <person name="Cros-Aarteil S."/>
            <person name="Calhoun S."/>
            <person name="Kuo A."/>
            <person name="Mondo S."/>
            <person name="Pangilinan J."/>
            <person name="Riley R."/>
            <person name="Labutti K."/>
            <person name="Andreopoulos B."/>
            <person name="Lipzen A."/>
            <person name="Chen C."/>
            <person name="Yanf M."/>
            <person name="Daum C."/>
            <person name="Ng V."/>
            <person name="Clum A."/>
            <person name="Steindorff A."/>
            <person name="Ohm R."/>
            <person name="Martin F."/>
            <person name="Silar P."/>
            <person name="Natvig D."/>
            <person name="Lalanne C."/>
            <person name="Gautier V."/>
            <person name="Ament-Velasquez S.L."/>
            <person name="Kruys A."/>
            <person name="Hutchinson M.I."/>
            <person name="Powell A.J."/>
            <person name="Barry K."/>
            <person name="Miller A.N."/>
            <person name="Grigoriev I.V."/>
            <person name="Debuchy R."/>
            <person name="Gladieux P."/>
            <person name="Thoren M.H."/>
            <person name="Johannesson H."/>
        </authorList>
    </citation>
    <scope>NUCLEOTIDE SEQUENCE</scope>
    <source>
        <strain evidence="3">CBS 168.71</strain>
    </source>
</reference>
<evidence type="ECO:0000256" key="1">
    <source>
        <dbReference type="SAM" id="MobiDB-lite"/>
    </source>
</evidence>
<evidence type="ECO:0000256" key="2">
    <source>
        <dbReference type="SAM" id="Phobius"/>
    </source>
</evidence>
<dbReference type="InterPro" id="IPR010699">
    <property type="entry name" value="DUF1275"/>
</dbReference>
<comment type="caution">
    <text evidence="3">The sequence shown here is derived from an EMBL/GenBank/DDBJ whole genome shotgun (WGS) entry which is preliminary data.</text>
</comment>
<dbReference type="Pfam" id="PF06912">
    <property type="entry name" value="DUF1275"/>
    <property type="match status" value="1"/>
</dbReference>